<keyword evidence="5" id="KW-1185">Reference proteome</keyword>
<dbReference type="GO" id="GO:0005096">
    <property type="term" value="F:GTPase activator activity"/>
    <property type="evidence" value="ECO:0007669"/>
    <property type="project" value="UniProtKB-KW"/>
</dbReference>
<dbReference type="InterPro" id="IPR035969">
    <property type="entry name" value="Rab-GAP_TBC_sf"/>
</dbReference>
<feature type="region of interest" description="Disordered" evidence="2">
    <location>
        <begin position="377"/>
        <end position="406"/>
    </location>
</feature>
<evidence type="ECO:0000313" key="4">
    <source>
        <dbReference type="EMBL" id="KAL1508506.1"/>
    </source>
</evidence>
<dbReference type="FunFam" id="1.10.8.270:FF:000011">
    <property type="entry name" value="TBC1 domain family member 5"/>
    <property type="match status" value="1"/>
</dbReference>
<name>A0AB34IZ90_PRYPA</name>
<dbReference type="FunFam" id="1.10.472.80:FF:000038">
    <property type="entry name" value="TBC1 domain family member 5"/>
    <property type="match status" value="1"/>
</dbReference>
<dbReference type="SMART" id="SM00164">
    <property type="entry name" value="TBC"/>
    <property type="match status" value="1"/>
</dbReference>
<evidence type="ECO:0000313" key="5">
    <source>
        <dbReference type="Proteomes" id="UP001515480"/>
    </source>
</evidence>
<evidence type="ECO:0000256" key="1">
    <source>
        <dbReference type="ARBA" id="ARBA00022468"/>
    </source>
</evidence>
<proteinExistence type="predicted"/>
<dbReference type="Proteomes" id="UP001515480">
    <property type="component" value="Unassembled WGS sequence"/>
</dbReference>
<dbReference type="EMBL" id="JBGBPQ010000016">
    <property type="protein sequence ID" value="KAL1508506.1"/>
    <property type="molecule type" value="Genomic_DNA"/>
</dbReference>
<dbReference type="PROSITE" id="PS50086">
    <property type="entry name" value="TBC_RABGAP"/>
    <property type="match status" value="1"/>
</dbReference>
<organism evidence="4 5">
    <name type="scientific">Prymnesium parvum</name>
    <name type="common">Toxic golden alga</name>
    <dbReference type="NCBI Taxonomy" id="97485"/>
    <lineage>
        <taxon>Eukaryota</taxon>
        <taxon>Haptista</taxon>
        <taxon>Haptophyta</taxon>
        <taxon>Prymnesiophyceae</taxon>
        <taxon>Prymnesiales</taxon>
        <taxon>Prymnesiaceae</taxon>
        <taxon>Prymnesium</taxon>
    </lineage>
</organism>
<protein>
    <recommendedName>
        <fullName evidence="3">Rab-GAP TBC domain-containing protein</fullName>
    </recommendedName>
</protein>
<evidence type="ECO:0000256" key="2">
    <source>
        <dbReference type="SAM" id="MobiDB-lite"/>
    </source>
</evidence>
<feature type="compositionally biased region" description="Low complexity" evidence="2">
    <location>
        <begin position="377"/>
        <end position="388"/>
    </location>
</feature>
<comment type="caution">
    <text evidence="4">The sequence shown here is derived from an EMBL/GenBank/DDBJ whole genome shotgun (WGS) entry which is preliminary data.</text>
</comment>
<dbReference type="GO" id="GO:0005737">
    <property type="term" value="C:cytoplasm"/>
    <property type="evidence" value="ECO:0007669"/>
    <property type="project" value="UniProtKB-ARBA"/>
</dbReference>
<feature type="domain" description="Rab-GAP TBC" evidence="3">
    <location>
        <begin position="30"/>
        <end position="307"/>
    </location>
</feature>
<dbReference type="InterPro" id="IPR000195">
    <property type="entry name" value="Rab-GAP-TBC_dom"/>
</dbReference>
<evidence type="ECO:0000259" key="3">
    <source>
        <dbReference type="PROSITE" id="PS50086"/>
    </source>
</evidence>
<sequence length="526" mass="57357">MSWRQRREWRQLFREADGPTLAERALAGQLRNSSVRSLAWRFFLGTLPPPLSAWPSHAAAATATYEQLRKEHCRDPSEAADDPEIDLAIAHPLSQHSASPWQSFFEASELRSDIEKDLERLHPGDAFFEQPAVREQMLRILFIWSRINASVSYRQGMHELLAPFVWLITVDAEEAASEATKAAPGEGAVGEAAEDDPVLRALLKKEDVEAASYQAFSALMSSMACWFAPAASAGPGATQDQVSPLLKHCVYIQDKLLRRADPQLHRRLTELEVEPQLYLLRWLRLLFGREFHLVDSCVVWDAIFAFGAPSLAPGAPATPSGAPLELVDFIAVVMLMYVRGDLLSRDYNHVLRRLLKFPPIEDVTFLVERAVKLRRAQTQPARAPASTQVARHPEPKGRAPSASGPLTGGAVGYAKSAVAKVAGMVERQPEPKEAGGHYPKATTNAIAAAALAGKMEVPLQILERRVSGALAIAAPNAPSACTEPLGAQCCDGGKETTVEGTDEEVLRALAELRGIQQVLAEAGGKQ</sequence>
<accession>A0AB34IZ90</accession>
<dbReference type="AlphaFoldDB" id="A0AB34IZ90"/>
<keyword evidence="1" id="KW-0343">GTPase activation</keyword>
<reference evidence="4 5" key="1">
    <citation type="journal article" date="2024" name="Science">
        <title>Giant polyketide synthase enzymes in the biosynthesis of giant marine polyether toxins.</title>
        <authorList>
            <person name="Fallon T.R."/>
            <person name="Shende V.V."/>
            <person name="Wierzbicki I.H."/>
            <person name="Pendleton A.L."/>
            <person name="Watervoot N.F."/>
            <person name="Auber R.P."/>
            <person name="Gonzalez D.J."/>
            <person name="Wisecaver J.H."/>
            <person name="Moore B.S."/>
        </authorList>
    </citation>
    <scope>NUCLEOTIDE SEQUENCE [LARGE SCALE GENOMIC DNA]</scope>
    <source>
        <strain evidence="4 5">12B1</strain>
    </source>
</reference>
<dbReference type="PANTHER" id="PTHR22957:SF337">
    <property type="entry name" value="TBC1 DOMAIN FAMILY MEMBER 5"/>
    <property type="match status" value="1"/>
</dbReference>
<dbReference type="Gene3D" id="1.10.472.80">
    <property type="entry name" value="Ypt/Rab-GAP domain of gyp1p, domain 3"/>
    <property type="match status" value="1"/>
</dbReference>
<dbReference type="Pfam" id="PF00566">
    <property type="entry name" value="RabGAP-TBC"/>
    <property type="match status" value="1"/>
</dbReference>
<dbReference type="Gene3D" id="1.10.8.270">
    <property type="entry name" value="putative rabgap domain of human tbc1 domain family member 14 like domains"/>
    <property type="match status" value="1"/>
</dbReference>
<dbReference type="PANTHER" id="PTHR22957">
    <property type="entry name" value="TBC1 DOMAIN FAMILY MEMBER GTPASE-ACTIVATING PROTEIN"/>
    <property type="match status" value="1"/>
</dbReference>
<gene>
    <name evidence="4" type="ORF">AB1Y20_004607</name>
</gene>
<dbReference type="SUPFAM" id="SSF47923">
    <property type="entry name" value="Ypt/Rab-GAP domain of gyp1p"/>
    <property type="match status" value="2"/>
</dbReference>